<accession>A0A3S5AQB8</accession>
<evidence type="ECO:0000313" key="1">
    <source>
        <dbReference type="EMBL" id="VEL29423.1"/>
    </source>
</evidence>
<protein>
    <submittedName>
        <fullName evidence="1">Uncharacterized protein</fullName>
    </submittedName>
</protein>
<comment type="caution">
    <text evidence="1">The sequence shown here is derived from an EMBL/GenBank/DDBJ whole genome shotgun (WGS) entry which is preliminary data.</text>
</comment>
<proteinExistence type="predicted"/>
<dbReference type="AlphaFoldDB" id="A0A3S5AQB8"/>
<sequence length="81" mass="8758">MDEWTNERVCVEVCFGREMDSRSVCLAGGIKHLASGLVIGPFVSVLLSIPSPLSRSLSRAGRMAAPCSRVVCPARRLQPMV</sequence>
<keyword evidence="2" id="KW-1185">Reference proteome</keyword>
<organism evidence="1 2">
    <name type="scientific">Protopolystoma xenopodis</name>
    <dbReference type="NCBI Taxonomy" id="117903"/>
    <lineage>
        <taxon>Eukaryota</taxon>
        <taxon>Metazoa</taxon>
        <taxon>Spiralia</taxon>
        <taxon>Lophotrochozoa</taxon>
        <taxon>Platyhelminthes</taxon>
        <taxon>Monogenea</taxon>
        <taxon>Polyopisthocotylea</taxon>
        <taxon>Polystomatidea</taxon>
        <taxon>Polystomatidae</taxon>
        <taxon>Protopolystoma</taxon>
    </lineage>
</organism>
<name>A0A3S5AQB8_9PLAT</name>
<evidence type="ECO:0000313" key="2">
    <source>
        <dbReference type="Proteomes" id="UP000784294"/>
    </source>
</evidence>
<gene>
    <name evidence="1" type="ORF">PXEA_LOCUS22863</name>
</gene>
<dbReference type="EMBL" id="CAAALY010103018">
    <property type="protein sequence ID" value="VEL29423.1"/>
    <property type="molecule type" value="Genomic_DNA"/>
</dbReference>
<reference evidence="1" key="1">
    <citation type="submission" date="2018-11" db="EMBL/GenBank/DDBJ databases">
        <authorList>
            <consortium name="Pathogen Informatics"/>
        </authorList>
    </citation>
    <scope>NUCLEOTIDE SEQUENCE</scope>
</reference>
<dbReference type="Proteomes" id="UP000784294">
    <property type="component" value="Unassembled WGS sequence"/>
</dbReference>